<protein>
    <submittedName>
        <fullName evidence="1">Uncharacterized protein</fullName>
    </submittedName>
</protein>
<accession>A0ABP8VPC2</accession>
<keyword evidence="2" id="KW-1185">Reference proteome</keyword>
<gene>
    <name evidence="1" type="ORF">GCM10023226_00150</name>
</gene>
<dbReference type="Proteomes" id="UP001500621">
    <property type="component" value="Unassembled WGS sequence"/>
</dbReference>
<dbReference type="SUPFAM" id="SSF50969">
    <property type="entry name" value="YVTN repeat-like/Quinoprotein amine dehydrogenase"/>
    <property type="match status" value="1"/>
</dbReference>
<sequence>MPGNLAPMTGPEALHAQIISGNPGTLRTLVSDLRDAVRGLDWCVDHIVQATEVPSWFGLGAQSFGRRCWATEATAQVAGVRCDRAKLGVERMLAEQEDAHGRAEQVITTWRTLKPQYQPIPLLYQLLRTAAISALGDIKDDYDQGLPDALELADSDELTEYQEAWFGMGLLKLMQFDQQFPTNLGPPIPDSLLGGDDEGGHAAQGLGVDGDGNLLQTSYNDDGEAVLSVIDTDTGEVISTVNLGEGTVLHDGMPVTQAPDHAGGVMVDGDTVYVMSSTEPPSMYEYSLDDVRGAAPGETVPVQHVTEGLDAGAYSTISDGVLYVGTHNKEGEGFVQPYVRRGGEWVENGPRIPAPRYAQGIGVDGDTMYFTSSLGRGNSPGASTLHAVDATTGEPLETVPLPHMAEGLALTDQGIVVTYESGSDMYDQQGDAEFGDLFPSPSMTVTPYSELGTEGPAGEVEVETYTLQQAAQRFAEAQQRLEGSEQRIRALTLPASALGEVPSAGHVASQLDCHLDQTARWLRNGHLSAHLTVDGLLSAAAGYDESDHRSQDDFSDLLGLT</sequence>
<proteinExistence type="predicted"/>
<dbReference type="InterPro" id="IPR015943">
    <property type="entry name" value="WD40/YVTN_repeat-like_dom_sf"/>
</dbReference>
<dbReference type="EMBL" id="BAABIM010000001">
    <property type="protein sequence ID" value="GAA4668222.1"/>
    <property type="molecule type" value="Genomic_DNA"/>
</dbReference>
<evidence type="ECO:0000313" key="1">
    <source>
        <dbReference type="EMBL" id="GAA4668222.1"/>
    </source>
</evidence>
<comment type="caution">
    <text evidence="1">The sequence shown here is derived from an EMBL/GenBank/DDBJ whole genome shotgun (WGS) entry which is preliminary data.</text>
</comment>
<name>A0ABP8VPC2_9ACTN</name>
<dbReference type="InterPro" id="IPR011044">
    <property type="entry name" value="Quino_amine_DH_bsu"/>
</dbReference>
<evidence type="ECO:0000313" key="2">
    <source>
        <dbReference type="Proteomes" id="UP001500621"/>
    </source>
</evidence>
<dbReference type="Gene3D" id="2.130.10.10">
    <property type="entry name" value="YVTN repeat-like/Quinoprotein amine dehydrogenase"/>
    <property type="match status" value="1"/>
</dbReference>
<organism evidence="1 2">
    <name type="scientific">Nocardioides nanhaiensis</name>
    <dbReference type="NCBI Taxonomy" id="1476871"/>
    <lineage>
        <taxon>Bacteria</taxon>
        <taxon>Bacillati</taxon>
        <taxon>Actinomycetota</taxon>
        <taxon>Actinomycetes</taxon>
        <taxon>Propionibacteriales</taxon>
        <taxon>Nocardioidaceae</taxon>
        <taxon>Nocardioides</taxon>
    </lineage>
</organism>
<reference evidence="2" key="1">
    <citation type="journal article" date="2019" name="Int. J. Syst. Evol. Microbiol.">
        <title>The Global Catalogue of Microorganisms (GCM) 10K type strain sequencing project: providing services to taxonomists for standard genome sequencing and annotation.</title>
        <authorList>
            <consortium name="The Broad Institute Genomics Platform"/>
            <consortium name="The Broad Institute Genome Sequencing Center for Infectious Disease"/>
            <person name="Wu L."/>
            <person name="Ma J."/>
        </authorList>
    </citation>
    <scope>NUCLEOTIDE SEQUENCE [LARGE SCALE GENOMIC DNA]</scope>
    <source>
        <strain evidence="2">JCM 18127</strain>
    </source>
</reference>